<evidence type="ECO:0000259" key="8">
    <source>
        <dbReference type="Pfam" id="PF02397"/>
    </source>
</evidence>
<organism evidence="9 10">
    <name type="scientific">Paractinoplanes abujensis</name>
    <dbReference type="NCBI Taxonomy" id="882441"/>
    <lineage>
        <taxon>Bacteria</taxon>
        <taxon>Bacillati</taxon>
        <taxon>Actinomycetota</taxon>
        <taxon>Actinomycetes</taxon>
        <taxon>Micromonosporales</taxon>
        <taxon>Micromonosporaceae</taxon>
        <taxon>Paractinoplanes</taxon>
    </lineage>
</organism>
<sequence length="464" mass="51080">MGGIEIATLVSVATIGLAAVTESLTWYEAPAAAAALCAAIFVIRCGRPFAHFLPLAKRLVPASAPLVILLMTEVSGLFTRRVNIPSHNLAAVCLVGSLGILLLSFRRPPKRKPVRIALFGNSELATALAQELAVHPSAGHIVGYVGERSANPLQSEDYHLGPRSDLPAIVKKNEIDLLLVSSEEARRSVFELLAADCLDLKVRVAELASFYEDTFGLTPLAAIEPRWLESVLHPSYRQEIPRSKRILDVVVSLVAGIIAVPVLIPLVLLVKLDGGPALYRQIRIGERGRPFEILKLRSMRSSDEHPQWSSRSDPRVTWIGRFMRRTHLDELPQIVNVLRGDMSIVGPRPEQPALAERLRSSIPYYDVRHLVRPGLTGWAQVRGGYAGSEDGSALKVCYDLYYIKHRSFSFDCVTLLETVRTLVFDRQWQNAGAYLASAFPEGLRALSSQTTPFPPEPSRVGAPR</sequence>
<feature type="domain" description="Bacterial sugar transferase" evidence="8">
    <location>
        <begin position="244"/>
        <end position="423"/>
    </location>
</feature>
<keyword evidence="10" id="KW-1185">Reference proteome</keyword>
<evidence type="ECO:0000256" key="6">
    <source>
        <dbReference type="ARBA" id="ARBA00023136"/>
    </source>
</evidence>
<evidence type="ECO:0000256" key="5">
    <source>
        <dbReference type="ARBA" id="ARBA00022989"/>
    </source>
</evidence>
<dbReference type="PANTHER" id="PTHR30576:SF0">
    <property type="entry name" value="UNDECAPRENYL-PHOSPHATE N-ACETYLGALACTOSAMINYL 1-PHOSPHATE TRANSFERASE-RELATED"/>
    <property type="match status" value="1"/>
</dbReference>
<protein>
    <submittedName>
        <fullName evidence="9">Exopolysaccharide biosynthesis polyprenyl glycosylphosphotransferase</fullName>
    </submittedName>
</protein>
<dbReference type="Gene3D" id="3.40.50.720">
    <property type="entry name" value="NAD(P)-binding Rossmann-like Domain"/>
    <property type="match status" value="1"/>
</dbReference>
<gene>
    <name evidence="9" type="ORF">BKA14_005241</name>
</gene>
<dbReference type="GO" id="GO:0016780">
    <property type="term" value="F:phosphotransferase activity, for other substituted phosphate groups"/>
    <property type="evidence" value="ECO:0007669"/>
    <property type="project" value="TreeGrafter"/>
</dbReference>
<keyword evidence="4 7" id="KW-0812">Transmembrane</keyword>
<keyword evidence="3 9" id="KW-0808">Transferase</keyword>
<dbReference type="InterPro" id="IPR003362">
    <property type="entry name" value="Bact_transf"/>
</dbReference>
<evidence type="ECO:0000256" key="3">
    <source>
        <dbReference type="ARBA" id="ARBA00022679"/>
    </source>
</evidence>
<proteinExistence type="inferred from homology"/>
<feature type="transmembrane region" description="Helical" evidence="7">
    <location>
        <begin position="59"/>
        <end position="78"/>
    </location>
</feature>
<feature type="transmembrane region" description="Helical" evidence="7">
    <location>
        <begin position="31"/>
        <end position="47"/>
    </location>
</feature>
<comment type="caution">
    <text evidence="9">The sequence shown here is derived from an EMBL/GenBank/DDBJ whole genome shotgun (WGS) entry which is preliminary data.</text>
</comment>
<dbReference type="NCBIfam" id="TIGR03025">
    <property type="entry name" value="EPS_sugtrans"/>
    <property type="match status" value="1"/>
</dbReference>
<evidence type="ECO:0000256" key="1">
    <source>
        <dbReference type="ARBA" id="ARBA00004141"/>
    </source>
</evidence>
<keyword evidence="6 7" id="KW-0472">Membrane</keyword>
<evidence type="ECO:0000313" key="9">
    <source>
        <dbReference type="EMBL" id="MBB4695093.1"/>
    </source>
</evidence>
<dbReference type="AlphaFoldDB" id="A0A7W7G2C6"/>
<dbReference type="Pfam" id="PF02397">
    <property type="entry name" value="Bac_transf"/>
    <property type="match status" value="1"/>
</dbReference>
<feature type="transmembrane region" description="Helical" evidence="7">
    <location>
        <begin position="246"/>
        <end position="270"/>
    </location>
</feature>
<dbReference type="RefSeq" id="WP_184953492.1">
    <property type="nucleotide sequence ID" value="NZ_BOMC01000072.1"/>
</dbReference>
<evidence type="ECO:0000256" key="4">
    <source>
        <dbReference type="ARBA" id="ARBA00022692"/>
    </source>
</evidence>
<name>A0A7W7G2C6_9ACTN</name>
<dbReference type="Proteomes" id="UP000542742">
    <property type="component" value="Unassembled WGS sequence"/>
</dbReference>
<reference evidence="9 10" key="1">
    <citation type="submission" date="2020-08" db="EMBL/GenBank/DDBJ databases">
        <title>Sequencing the genomes of 1000 actinobacteria strains.</title>
        <authorList>
            <person name="Klenk H.-P."/>
        </authorList>
    </citation>
    <scope>NUCLEOTIDE SEQUENCE [LARGE SCALE GENOMIC DNA]</scope>
    <source>
        <strain evidence="9 10">DSM 45518</strain>
    </source>
</reference>
<evidence type="ECO:0000256" key="7">
    <source>
        <dbReference type="SAM" id="Phobius"/>
    </source>
</evidence>
<comment type="similarity">
    <text evidence="2">Belongs to the bacterial sugar transferase family.</text>
</comment>
<keyword evidence="5 7" id="KW-1133">Transmembrane helix</keyword>
<evidence type="ECO:0000313" key="10">
    <source>
        <dbReference type="Proteomes" id="UP000542742"/>
    </source>
</evidence>
<accession>A0A7W7G2C6</accession>
<dbReference type="InterPro" id="IPR017475">
    <property type="entry name" value="EPS_sugar_tfrase"/>
</dbReference>
<dbReference type="GO" id="GO:0016020">
    <property type="term" value="C:membrane"/>
    <property type="evidence" value="ECO:0007669"/>
    <property type="project" value="UniProtKB-SubCell"/>
</dbReference>
<comment type="subcellular location">
    <subcellularLocation>
        <location evidence="1">Membrane</location>
        <topology evidence="1">Multi-pass membrane protein</topology>
    </subcellularLocation>
</comment>
<evidence type="ECO:0000256" key="2">
    <source>
        <dbReference type="ARBA" id="ARBA00006464"/>
    </source>
</evidence>
<feature type="transmembrane region" description="Helical" evidence="7">
    <location>
        <begin position="84"/>
        <end position="105"/>
    </location>
</feature>
<dbReference type="EMBL" id="JACHMF010000001">
    <property type="protein sequence ID" value="MBB4695093.1"/>
    <property type="molecule type" value="Genomic_DNA"/>
</dbReference>
<dbReference type="PANTHER" id="PTHR30576">
    <property type="entry name" value="COLANIC BIOSYNTHESIS UDP-GLUCOSE LIPID CARRIER TRANSFERASE"/>
    <property type="match status" value="1"/>
</dbReference>